<evidence type="ECO:0000259" key="1">
    <source>
        <dbReference type="Pfam" id="PF00075"/>
    </source>
</evidence>
<organism evidence="2 3">
    <name type="scientific">Periplaneta americana</name>
    <name type="common">American cockroach</name>
    <name type="synonym">Blatta americana</name>
    <dbReference type="NCBI Taxonomy" id="6978"/>
    <lineage>
        <taxon>Eukaryota</taxon>
        <taxon>Metazoa</taxon>
        <taxon>Ecdysozoa</taxon>
        <taxon>Arthropoda</taxon>
        <taxon>Hexapoda</taxon>
        <taxon>Insecta</taxon>
        <taxon>Pterygota</taxon>
        <taxon>Neoptera</taxon>
        <taxon>Polyneoptera</taxon>
        <taxon>Dictyoptera</taxon>
        <taxon>Blattodea</taxon>
        <taxon>Blattoidea</taxon>
        <taxon>Blattidae</taxon>
        <taxon>Blattinae</taxon>
        <taxon>Periplaneta</taxon>
    </lineage>
</organism>
<feature type="domain" description="RNase H type-1" evidence="1">
    <location>
        <begin position="18"/>
        <end position="108"/>
    </location>
</feature>
<dbReference type="Pfam" id="PF00075">
    <property type="entry name" value="RNase_H"/>
    <property type="match status" value="1"/>
</dbReference>
<name>A0ABQ8T600_PERAM</name>
<comment type="caution">
    <text evidence="2">The sequence shown here is derived from an EMBL/GenBank/DDBJ whole genome shotgun (WGS) entry which is preliminary data.</text>
</comment>
<accession>A0ABQ8T600</accession>
<dbReference type="Gene3D" id="3.30.420.10">
    <property type="entry name" value="Ribonuclease H-like superfamily/Ribonuclease H"/>
    <property type="match status" value="1"/>
</dbReference>
<dbReference type="SUPFAM" id="SSF53098">
    <property type="entry name" value="Ribonuclease H-like"/>
    <property type="match status" value="1"/>
</dbReference>
<keyword evidence="3" id="KW-1185">Reference proteome</keyword>
<dbReference type="InterPro" id="IPR036397">
    <property type="entry name" value="RNaseH_sf"/>
</dbReference>
<dbReference type="CDD" id="cd09276">
    <property type="entry name" value="Rnase_HI_RT_non_LTR"/>
    <property type="match status" value="1"/>
</dbReference>
<dbReference type="Proteomes" id="UP001148838">
    <property type="component" value="Unassembled WGS sequence"/>
</dbReference>
<evidence type="ECO:0000313" key="3">
    <source>
        <dbReference type="Proteomes" id="UP001148838"/>
    </source>
</evidence>
<gene>
    <name evidence="2" type="ORF">ANN_11774</name>
</gene>
<reference evidence="2 3" key="1">
    <citation type="journal article" date="2022" name="Allergy">
        <title>Genome assembly and annotation of Periplaneta americana reveal a comprehensive cockroach allergen profile.</title>
        <authorList>
            <person name="Wang L."/>
            <person name="Xiong Q."/>
            <person name="Saelim N."/>
            <person name="Wang L."/>
            <person name="Nong W."/>
            <person name="Wan A.T."/>
            <person name="Shi M."/>
            <person name="Liu X."/>
            <person name="Cao Q."/>
            <person name="Hui J.H.L."/>
            <person name="Sookrung N."/>
            <person name="Leung T.F."/>
            <person name="Tungtrongchitr A."/>
            <person name="Tsui S.K.W."/>
        </authorList>
    </citation>
    <scope>NUCLEOTIDE SEQUENCE [LARGE SCALE GENOMIC DNA]</scope>
    <source>
        <strain evidence="2">PWHHKU_190912</strain>
    </source>
</reference>
<evidence type="ECO:0000313" key="2">
    <source>
        <dbReference type="EMBL" id="KAJ4441914.1"/>
    </source>
</evidence>
<sequence>MASDQGLYYSLRFPFGKRATVIQTEIYAIIQCVHENIRRAYSGKQILIFSDSQADLMAFYSHTVTSGLVLNCLNILSTLAEQNETKLIWVPGHCGIEGNEKVELVRQGATAKYIGPEPVLGISRCEK</sequence>
<dbReference type="InterPro" id="IPR012337">
    <property type="entry name" value="RNaseH-like_sf"/>
</dbReference>
<protein>
    <recommendedName>
        <fullName evidence="1">RNase H type-1 domain-containing protein</fullName>
    </recommendedName>
</protein>
<dbReference type="EMBL" id="JAJSOF020000015">
    <property type="protein sequence ID" value="KAJ4441914.1"/>
    <property type="molecule type" value="Genomic_DNA"/>
</dbReference>
<proteinExistence type="predicted"/>
<dbReference type="InterPro" id="IPR002156">
    <property type="entry name" value="RNaseH_domain"/>
</dbReference>